<feature type="region of interest" description="Disordered" evidence="1">
    <location>
        <begin position="90"/>
        <end position="128"/>
    </location>
</feature>
<evidence type="ECO:0000313" key="2">
    <source>
        <dbReference type="EMBL" id="MBU3864229.1"/>
    </source>
</evidence>
<organism evidence="2 3">
    <name type="scientific">Streptomyces niphimycinicus</name>
    <dbReference type="NCBI Taxonomy" id="2842201"/>
    <lineage>
        <taxon>Bacteria</taxon>
        <taxon>Bacillati</taxon>
        <taxon>Actinomycetota</taxon>
        <taxon>Actinomycetes</taxon>
        <taxon>Kitasatosporales</taxon>
        <taxon>Streptomycetaceae</taxon>
        <taxon>Streptomyces</taxon>
    </lineage>
</organism>
<keyword evidence="3" id="KW-1185">Reference proteome</keyword>
<proteinExistence type="predicted"/>
<evidence type="ECO:0000256" key="1">
    <source>
        <dbReference type="SAM" id="MobiDB-lite"/>
    </source>
</evidence>
<protein>
    <recommendedName>
        <fullName evidence="4">Transposase</fullName>
    </recommendedName>
</protein>
<dbReference type="RefSeq" id="WP_216341249.1">
    <property type="nucleotide sequence ID" value="NZ_JAHLEM010000075.1"/>
</dbReference>
<accession>A0ABS6CBG1</accession>
<name>A0ABS6CBG1_9ACTN</name>
<dbReference type="Proteomes" id="UP000720508">
    <property type="component" value="Unassembled WGS sequence"/>
</dbReference>
<comment type="caution">
    <text evidence="2">The sequence shown here is derived from an EMBL/GenBank/DDBJ whole genome shotgun (WGS) entry which is preliminary data.</text>
</comment>
<gene>
    <name evidence="2" type="ORF">KN815_09115</name>
</gene>
<evidence type="ECO:0000313" key="3">
    <source>
        <dbReference type="Proteomes" id="UP000720508"/>
    </source>
</evidence>
<dbReference type="EMBL" id="JAHLEM010000075">
    <property type="protein sequence ID" value="MBU3864229.1"/>
    <property type="molecule type" value="Genomic_DNA"/>
</dbReference>
<evidence type="ECO:0008006" key="4">
    <source>
        <dbReference type="Google" id="ProtNLM"/>
    </source>
</evidence>
<reference evidence="2 3" key="1">
    <citation type="submission" date="2021-06" db="EMBL/GenBank/DDBJ databases">
        <authorList>
            <person name="Pan X."/>
        </authorList>
    </citation>
    <scope>NUCLEOTIDE SEQUENCE [LARGE SCALE GENOMIC DNA]</scope>
    <source>
        <strain evidence="2 3">4503</strain>
    </source>
</reference>
<feature type="compositionally biased region" description="Basic and acidic residues" evidence="1">
    <location>
        <begin position="117"/>
        <end position="128"/>
    </location>
</feature>
<sequence length="128" mass="14766">MRAVAALIKERRVLEFQWVLLTGVSDGRIPHQRLERYRLTCPDRHRQEEQRTKARVFVAATHTRDELVVTWSGRPSRFLPEDATRRANNAAELLSPDGPWQGRWPDGGSGRNPCKARVFDRHPGQSTR</sequence>